<dbReference type="Gene3D" id="2.170.130.10">
    <property type="entry name" value="TonB-dependent receptor, plug domain"/>
    <property type="match status" value="1"/>
</dbReference>
<dbReference type="SUPFAM" id="SSF56935">
    <property type="entry name" value="Porins"/>
    <property type="match status" value="1"/>
</dbReference>
<dbReference type="InterPro" id="IPR037066">
    <property type="entry name" value="Plug_dom_sf"/>
</dbReference>
<dbReference type="GO" id="GO:0009279">
    <property type="term" value="C:cell outer membrane"/>
    <property type="evidence" value="ECO:0007669"/>
    <property type="project" value="TreeGrafter"/>
</dbReference>
<dbReference type="PANTHER" id="PTHR32552">
    <property type="entry name" value="FERRICHROME IRON RECEPTOR-RELATED"/>
    <property type="match status" value="1"/>
</dbReference>
<evidence type="ECO:0000259" key="2">
    <source>
        <dbReference type="Pfam" id="PF07715"/>
    </source>
</evidence>
<evidence type="ECO:0000313" key="3">
    <source>
        <dbReference type="EMBL" id="KOC93800.1"/>
    </source>
</evidence>
<reference evidence="3 4" key="1">
    <citation type="journal article" date="2015" name="Int. J. Syst. Evol. Microbiol.">
        <title>Erwinia iniecta sp. nov., isolated from Russian wheat aphids (Diuraphis noxia).</title>
        <authorList>
            <person name="Campillo T."/>
            <person name="Luna E."/>
            <person name="Portier P."/>
            <person name="Fischer-Le Saux M."/>
            <person name="Lapitan N."/>
            <person name="Tisserat N.A."/>
            <person name="Leach J.E."/>
        </authorList>
    </citation>
    <scope>NUCLEOTIDE SEQUENCE [LARGE SCALE GENOMIC DNA]</scope>
    <source>
        <strain evidence="3 4">B149</strain>
    </source>
</reference>
<comment type="caution">
    <text evidence="3">The sequence shown here is derived from an EMBL/GenBank/DDBJ whole genome shotgun (WGS) entry which is preliminary data.</text>
</comment>
<dbReference type="PANTHER" id="PTHR32552:SF74">
    <property type="entry name" value="HYDROXAMATE SIDEROPHORE RECEPTOR FHUE"/>
    <property type="match status" value="1"/>
</dbReference>
<feature type="non-terminal residue" evidence="3">
    <location>
        <position position="133"/>
    </location>
</feature>
<feature type="signal peptide" evidence="1">
    <location>
        <begin position="1"/>
        <end position="38"/>
    </location>
</feature>
<gene>
    <name evidence="3" type="ORF">NG43_08805</name>
</gene>
<evidence type="ECO:0000313" key="4">
    <source>
        <dbReference type="Proteomes" id="UP000036851"/>
    </source>
</evidence>
<accession>A0A0L7TEM1</accession>
<protein>
    <recommendedName>
        <fullName evidence="2">TonB-dependent receptor plug domain-containing protein</fullName>
    </recommendedName>
</protein>
<dbReference type="AlphaFoldDB" id="A0A0L7TEM1"/>
<proteinExistence type="predicted"/>
<name>A0A0L7TEM1_9GAMM</name>
<feature type="chain" id="PRO_5005576435" description="TonB-dependent receptor plug domain-containing protein" evidence="1">
    <location>
        <begin position="39"/>
        <end position="133"/>
    </location>
</feature>
<dbReference type="PATRIC" id="fig|1560201.4.peg.1910"/>
<evidence type="ECO:0000256" key="1">
    <source>
        <dbReference type="SAM" id="SignalP"/>
    </source>
</evidence>
<dbReference type="InterPro" id="IPR039426">
    <property type="entry name" value="TonB-dep_rcpt-like"/>
</dbReference>
<organism evidence="3 4">
    <name type="scientific">Winslowiella iniecta</name>
    <dbReference type="NCBI Taxonomy" id="1560201"/>
    <lineage>
        <taxon>Bacteria</taxon>
        <taxon>Pseudomonadati</taxon>
        <taxon>Pseudomonadota</taxon>
        <taxon>Gammaproteobacteria</taxon>
        <taxon>Enterobacterales</taxon>
        <taxon>Erwiniaceae</taxon>
        <taxon>Winslowiella</taxon>
    </lineage>
</organism>
<keyword evidence="1" id="KW-0732">Signal</keyword>
<dbReference type="GO" id="GO:0015344">
    <property type="term" value="F:siderophore uptake transmembrane transporter activity"/>
    <property type="evidence" value="ECO:0007669"/>
    <property type="project" value="TreeGrafter"/>
</dbReference>
<feature type="domain" description="TonB-dependent receptor plug" evidence="2">
    <location>
        <begin position="76"/>
        <end position="131"/>
    </location>
</feature>
<dbReference type="Pfam" id="PF07715">
    <property type="entry name" value="Plug"/>
    <property type="match status" value="1"/>
</dbReference>
<dbReference type="Proteomes" id="UP000036851">
    <property type="component" value="Unassembled WGS sequence"/>
</dbReference>
<sequence length="133" mass="14088">MKKMKQKQCATGSVGKGMSQKTTLALLVSVTLSGPVFAAEQTMTVNAVASDEGVTEDTGAYNTTTMVTGTGLSLSARETPQSVSVVTKQRMIDQNLDNAASVVNNTTGMFVRQLDADRFSFSSRGMGVNNILR</sequence>
<dbReference type="EMBL" id="JRXF01000011">
    <property type="protein sequence ID" value="KOC93800.1"/>
    <property type="molecule type" value="Genomic_DNA"/>
</dbReference>
<dbReference type="InterPro" id="IPR012910">
    <property type="entry name" value="Plug_dom"/>
</dbReference>